<accession>A0ABW3YYF7</accession>
<dbReference type="GO" id="GO:0016787">
    <property type="term" value="F:hydrolase activity"/>
    <property type="evidence" value="ECO:0007669"/>
    <property type="project" value="UniProtKB-KW"/>
</dbReference>
<protein>
    <submittedName>
        <fullName evidence="2">Glycerophosphodiester phosphodiesterase family protein</fullName>
        <ecNumber evidence="2">3.1.4.-</ecNumber>
    </submittedName>
</protein>
<evidence type="ECO:0000313" key="3">
    <source>
        <dbReference type="Proteomes" id="UP001597173"/>
    </source>
</evidence>
<dbReference type="PANTHER" id="PTHR46211">
    <property type="entry name" value="GLYCEROPHOSPHORYL DIESTER PHOSPHODIESTERASE"/>
    <property type="match status" value="1"/>
</dbReference>
<dbReference type="Pfam" id="PF03009">
    <property type="entry name" value="GDPD"/>
    <property type="match status" value="1"/>
</dbReference>
<dbReference type="EMBL" id="JBHTNF010000008">
    <property type="protein sequence ID" value="MFD1328955.1"/>
    <property type="molecule type" value="Genomic_DNA"/>
</dbReference>
<proteinExistence type="predicted"/>
<comment type="caution">
    <text evidence="2">The sequence shown here is derived from an EMBL/GenBank/DDBJ whole genome shotgun (WGS) entry which is preliminary data.</text>
</comment>
<keyword evidence="2" id="KW-0378">Hydrolase</keyword>
<dbReference type="PANTHER" id="PTHR46211:SF14">
    <property type="entry name" value="GLYCEROPHOSPHODIESTER PHOSPHODIESTERASE"/>
    <property type="match status" value="1"/>
</dbReference>
<dbReference type="Gene3D" id="3.20.20.190">
    <property type="entry name" value="Phosphatidylinositol (PI) phosphodiesterase"/>
    <property type="match status" value="1"/>
</dbReference>
<feature type="domain" description="GP-PDE" evidence="1">
    <location>
        <begin position="2"/>
        <end position="242"/>
    </location>
</feature>
<dbReference type="EC" id="3.1.4.-" evidence="2"/>
<name>A0ABW3YYF7_MYCRA</name>
<dbReference type="Proteomes" id="UP001597173">
    <property type="component" value="Unassembled WGS sequence"/>
</dbReference>
<dbReference type="SUPFAM" id="SSF51695">
    <property type="entry name" value="PLC-like phosphodiesterases"/>
    <property type="match status" value="1"/>
</dbReference>
<sequence length="251" mass="27762">MTIIVGHRGARNLWPENSLSGFRKTAALGIEAVEFDIHLTHSGEVVVLHDATLDRTTHATGDVAELTPQTRRETMLRDSLDDCVPLLEEVLEVFRPTPMELHIELKNTVCGDRYEGLAARTVAAVREAGMEDRCILTGFMPAVLEELRSLAPDIRRLASMNTQSALMLGGLTPAIRRLAALADIVAVEKDLLANGWDRILSELPLERLCPWVANTETELHYWLAKGTRQLTSDRPDLALAVRVEGRAKPST</sequence>
<dbReference type="CDD" id="cd08565">
    <property type="entry name" value="GDPD_pAtGDE_like"/>
    <property type="match status" value="1"/>
</dbReference>
<dbReference type="RefSeq" id="WP_374836168.1">
    <property type="nucleotide sequence ID" value="NZ_JBHEEW010000002.1"/>
</dbReference>
<gene>
    <name evidence="2" type="ORF">ACFQ33_13760</name>
</gene>
<dbReference type="InterPro" id="IPR017946">
    <property type="entry name" value="PLC-like_Pdiesterase_TIM-brl"/>
</dbReference>
<dbReference type="PROSITE" id="PS51704">
    <property type="entry name" value="GP_PDE"/>
    <property type="match status" value="1"/>
</dbReference>
<evidence type="ECO:0000259" key="1">
    <source>
        <dbReference type="PROSITE" id="PS51704"/>
    </source>
</evidence>
<reference evidence="3" key="1">
    <citation type="journal article" date="2019" name="Int. J. Syst. Evol. Microbiol.">
        <title>The Global Catalogue of Microorganisms (GCM) 10K type strain sequencing project: providing services to taxonomists for standard genome sequencing and annotation.</title>
        <authorList>
            <consortium name="The Broad Institute Genomics Platform"/>
            <consortium name="The Broad Institute Genome Sequencing Center for Infectious Disease"/>
            <person name="Wu L."/>
            <person name="Ma J."/>
        </authorList>
    </citation>
    <scope>NUCLEOTIDE SEQUENCE [LARGE SCALE GENOMIC DNA]</scope>
    <source>
        <strain evidence="3">CCUG 55609</strain>
    </source>
</reference>
<keyword evidence="3" id="KW-1185">Reference proteome</keyword>
<organism evidence="2 3">
    <name type="scientific">Mycoplana ramosa</name>
    <name type="common">Mycoplana bullata</name>
    <dbReference type="NCBI Taxonomy" id="40837"/>
    <lineage>
        <taxon>Bacteria</taxon>
        <taxon>Pseudomonadati</taxon>
        <taxon>Pseudomonadota</taxon>
        <taxon>Alphaproteobacteria</taxon>
        <taxon>Hyphomicrobiales</taxon>
        <taxon>Rhizobiaceae</taxon>
        <taxon>Mycoplana</taxon>
    </lineage>
</organism>
<dbReference type="InterPro" id="IPR030395">
    <property type="entry name" value="GP_PDE_dom"/>
</dbReference>
<evidence type="ECO:0000313" key="2">
    <source>
        <dbReference type="EMBL" id="MFD1328955.1"/>
    </source>
</evidence>